<protein>
    <submittedName>
        <fullName evidence="1">Uncharacterized protein</fullName>
    </submittedName>
</protein>
<evidence type="ECO:0000313" key="1">
    <source>
        <dbReference type="EMBL" id="MPN28419.1"/>
    </source>
</evidence>
<name>A0A645GRF7_9ZZZZ</name>
<organism evidence="1">
    <name type="scientific">bioreactor metagenome</name>
    <dbReference type="NCBI Taxonomy" id="1076179"/>
    <lineage>
        <taxon>unclassified sequences</taxon>
        <taxon>metagenomes</taxon>
        <taxon>ecological metagenomes</taxon>
    </lineage>
</organism>
<dbReference type="EMBL" id="VSSQ01078711">
    <property type="protein sequence ID" value="MPN28419.1"/>
    <property type="molecule type" value="Genomic_DNA"/>
</dbReference>
<proteinExistence type="predicted"/>
<gene>
    <name evidence="1" type="ORF">SDC9_175860</name>
</gene>
<reference evidence="1" key="1">
    <citation type="submission" date="2019-08" db="EMBL/GenBank/DDBJ databases">
        <authorList>
            <person name="Kucharzyk K."/>
            <person name="Murdoch R.W."/>
            <person name="Higgins S."/>
            <person name="Loffler F."/>
        </authorList>
    </citation>
    <scope>NUCLEOTIDE SEQUENCE</scope>
</reference>
<accession>A0A645GRF7</accession>
<sequence length="92" mass="10597">MVVIGEGDSGFAESLRRPVQLLRQRDRFPFAGRHPVRERVGDVAAVERQQAVDHLLRFADEVSRLFMAGRSGDPFPFQQPFQLRLRHRGERA</sequence>
<dbReference type="AlphaFoldDB" id="A0A645GRF7"/>
<comment type="caution">
    <text evidence="1">The sequence shown here is derived from an EMBL/GenBank/DDBJ whole genome shotgun (WGS) entry which is preliminary data.</text>
</comment>